<organism evidence="2 3">
    <name type="scientific">Pseudomonas lactis</name>
    <dbReference type="NCBI Taxonomy" id="1615674"/>
    <lineage>
        <taxon>Bacteria</taxon>
        <taxon>Pseudomonadati</taxon>
        <taxon>Pseudomonadota</taxon>
        <taxon>Gammaproteobacteria</taxon>
        <taxon>Pseudomonadales</taxon>
        <taxon>Pseudomonadaceae</taxon>
        <taxon>Pseudomonas</taxon>
    </lineage>
</organism>
<comment type="caution">
    <text evidence="2">The sequence shown here is derived from an EMBL/GenBank/DDBJ whole genome shotgun (WGS) entry which is preliminary data.</text>
</comment>
<reference evidence="2" key="2">
    <citation type="submission" date="2021-09" db="EMBL/GenBank/DDBJ databases">
        <authorList>
            <person name="Gilroy R."/>
        </authorList>
    </citation>
    <scope>NUCLEOTIDE SEQUENCE</scope>
    <source>
        <strain evidence="2">ChiSjej2B20-17149</strain>
    </source>
</reference>
<dbReference type="AlphaFoldDB" id="A0A921NFG7"/>
<gene>
    <name evidence="2" type="ORF">K8W20_02820</name>
</gene>
<protein>
    <submittedName>
        <fullName evidence="2">Phage head morphogenesis protein</fullName>
    </submittedName>
</protein>
<proteinExistence type="predicted"/>
<sequence>MEASKKLTPTQALAAANKALLDSRKRRPKAPKPVMPSQEAERYYRGQLRGMVRLMAGELVKALEPELKRLKRDYIADAMPTMDGWTDEILAAIRGVSRRFSSSLFESQIQRVAASTVSRAEADNAEDFRKSVNQAVGVDFQLIARPKGMEDYLEASTAENVNLIKSIPDEYFKNVETIVLGGMKDGLAPTAIAKQIQEQTGVSARRAKLIARDQVSQLNSDLTRQRQAAAGIEFYKAVDAGDQRVSGAPGGKYPNAKISCYGIARQDIGYGPGVYKVADGAPWGGKTGLHPGKHHVLCRCIAIAMIPGVNYFPKDG</sequence>
<feature type="region of interest" description="Disordered" evidence="1">
    <location>
        <begin position="20"/>
        <end position="40"/>
    </location>
</feature>
<evidence type="ECO:0000256" key="1">
    <source>
        <dbReference type="SAM" id="MobiDB-lite"/>
    </source>
</evidence>
<accession>A0A921NFG7</accession>
<dbReference type="EMBL" id="DYTS01000051">
    <property type="protein sequence ID" value="HJH17634.1"/>
    <property type="molecule type" value="Genomic_DNA"/>
</dbReference>
<name>A0A921NFG7_9PSED</name>
<dbReference type="RefSeq" id="WP_278915305.1">
    <property type="nucleotide sequence ID" value="NZ_DYTS01000051.1"/>
</dbReference>
<dbReference type="Proteomes" id="UP000752172">
    <property type="component" value="Unassembled WGS sequence"/>
</dbReference>
<reference evidence="2" key="1">
    <citation type="journal article" date="2021" name="PeerJ">
        <title>Extensive microbial diversity within the chicken gut microbiome revealed by metagenomics and culture.</title>
        <authorList>
            <person name="Gilroy R."/>
            <person name="Ravi A."/>
            <person name="Getino M."/>
            <person name="Pursley I."/>
            <person name="Horton D.L."/>
            <person name="Alikhan N.F."/>
            <person name="Baker D."/>
            <person name="Gharbi K."/>
            <person name="Hall N."/>
            <person name="Watson M."/>
            <person name="Adriaenssens E.M."/>
            <person name="Foster-Nyarko E."/>
            <person name="Jarju S."/>
            <person name="Secka A."/>
            <person name="Antonio M."/>
            <person name="Oren A."/>
            <person name="Chaudhuri R.R."/>
            <person name="La Ragione R."/>
            <person name="Hildebrand F."/>
            <person name="Pallen M.J."/>
        </authorList>
    </citation>
    <scope>NUCLEOTIDE SEQUENCE</scope>
    <source>
        <strain evidence="2">ChiSjej2B20-17149</strain>
    </source>
</reference>
<evidence type="ECO:0000313" key="2">
    <source>
        <dbReference type="EMBL" id="HJH17634.1"/>
    </source>
</evidence>
<evidence type="ECO:0000313" key="3">
    <source>
        <dbReference type="Proteomes" id="UP000752172"/>
    </source>
</evidence>